<dbReference type="Gene3D" id="3.20.20.450">
    <property type="entry name" value="EAL domain"/>
    <property type="match status" value="1"/>
</dbReference>
<sequence length="768" mass="86667">MRYLPKQPLWRYLLVLAVASVASWSVYTLENQRQQSRFSAEVEKYRYSLGQSFSQLYELQLSAQLYLQQENGPTREKFHAFIDNHTQKQSGLNSVMWLPRVNRAELAQFAAQQDQYHPFPPLNEQVCRWVMRSDTFPALYVSPQAAEEGYLGWRADSQCDNTQTMERAYFNRHPEARLFHDEQGHGIRWFAPITERDGKLLGFLSTTLYFDRFLPALWQSKTPGPSVGMVAQEAFGHQSVFSTHSSSTLNQWYNSHSSAISIPIAGSEEGLLVTFTDIRELHTDLIYAGVVGVLVLSLGLSILASFWSYANRLLLAKQIVSQQTQQLTHQAHHDSLTGLANRTALDKALKRAVHSISAEPSDSITLLFIDLDNFKVVNDSLGHVTGDTLLKKLGKRLQKAVTDDRVYRFGGDEFVVLLHADSSLALAQTKAKQLVQTLSTPYYIENHVINISASIGIASVGQSNKSVTDIIQQADIAMYHAKQTRERVAIFQPAMLAKVQQRFILEQDLKKGLEHHQFHLVYQPIFDSHSEQLSHAEALLRWEHPTLGTISPAEFIPIAEETGYINELGQWVLEQVAEVLENWHLRLSPGQSPSITVNVSAKQCQSPTFADDIAALIAAHRFDPHCLGLEMTETALLEHSDNVQRNLKRIHALGISLYLDDFGTGYSSLSLLRQYPFNVIKMDRSFIIGIDQPHGKAAPLCRGMIAMAHAVGLTVVAEGVETKQQLCWLREHQCDYLQGYVLSRPIERQAIETWISPNLNSCIRLVRN</sequence>
<dbReference type="CDD" id="cd01948">
    <property type="entry name" value="EAL"/>
    <property type="match status" value="1"/>
</dbReference>
<dbReference type="SMART" id="SM00267">
    <property type="entry name" value="GGDEF"/>
    <property type="match status" value="1"/>
</dbReference>
<evidence type="ECO:0000256" key="2">
    <source>
        <dbReference type="ARBA" id="ARBA00022692"/>
    </source>
</evidence>
<dbReference type="Pfam" id="PF00990">
    <property type="entry name" value="GGDEF"/>
    <property type="match status" value="1"/>
</dbReference>
<feature type="domain" description="GGDEF" evidence="7">
    <location>
        <begin position="362"/>
        <end position="493"/>
    </location>
</feature>
<evidence type="ECO:0000259" key="7">
    <source>
        <dbReference type="PROSITE" id="PS50887"/>
    </source>
</evidence>
<dbReference type="Gene3D" id="3.30.450.350">
    <property type="entry name" value="CHASE domain"/>
    <property type="match status" value="1"/>
</dbReference>
<dbReference type="InterPro" id="IPR035919">
    <property type="entry name" value="EAL_sf"/>
</dbReference>
<keyword evidence="2 5" id="KW-0812">Transmembrane</keyword>
<keyword evidence="4 5" id="KW-0472">Membrane</keyword>
<dbReference type="PROSITE" id="PS50883">
    <property type="entry name" value="EAL"/>
    <property type="match status" value="1"/>
</dbReference>
<evidence type="ECO:0000256" key="3">
    <source>
        <dbReference type="ARBA" id="ARBA00022989"/>
    </source>
</evidence>
<evidence type="ECO:0000256" key="1">
    <source>
        <dbReference type="ARBA" id="ARBA00004370"/>
    </source>
</evidence>
<dbReference type="Gene3D" id="3.30.70.270">
    <property type="match status" value="1"/>
</dbReference>
<reference evidence="9" key="1">
    <citation type="submission" date="2017-01" db="EMBL/GenBank/DDBJ databases">
        <title>Draft genome of the species Salinivibrio costicola subsp. alcaliphilus.</title>
        <authorList>
            <person name="Lopez-Hermoso C."/>
            <person name="De La Haba R."/>
            <person name="Sanchez-Porro C."/>
            <person name="Ventosa A."/>
        </authorList>
    </citation>
    <scope>NUCLEOTIDE SEQUENCE [LARGE SCALE GENOMIC DNA]</scope>
    <source>
        <strain evidence="9">CBH448</strain>
    </source>
</reference>
<dbReference type="Proteomes" id="UP000189431">
    <property type="component" value="Unassembled WGS sequence"/>
</dbReference>
<dbReference type="SMART" id="SM00052">
    <property type="entry name" value="EAL"/>
    <property type="match status" value="1"/>
</dbReference>
<name>A0ABX3KQU1_SALCS</name>
<dbReference type="RefSeq" id="WP_158075528.1">
    <property type="nucleotide sequence ID" value="NZ_MUFR01000031.1"/>
</dbReference>
<dbReference type="PANTHER" id="PTHR44757:SF2">
    <property type="entry name" value="BIOFILM ARCHITECTURE MAINTENANCE PROTEIN MBAA"/>
    <property type="match status" value="1"/>
</dbReference>
<evidence type="ECO:0008006" key="10">
    <source>
        <dbReference type="Google" id="ProtNLM"/>
    </source>
</evidence>
<dbReference type="InterPro" id="IPR006189">
    <property type="entry name" value="CHASE_dom"/>
</dbReference>
<dbReference type="PANTHER" id="PTHR44757">
    <property type="entry name" value="DIGUANYLATE CYCLASE DGCP"/>
    <property type="match status" value="1"/>
</dbReference>
<feature type="transmembrane region" description="Helical" evidence="5">
    <location>
        <begin position="285"/>
        <end position="309"/>
    </location>
</feature>
<proteinExistence type="predicted"/>
<evidence type="ECO:0000256" key="4">
    <source>
        <dbReference type="ARBA" id="ARBA00023136"/>
    </source>
</evidence>
<comment type="subcellular location">
    <subcellularLocation>
        <location evidence="1">Membrane</location>
    </subcellularLocation>
</comment>
<evidence type="ECO:0000259" key="6">
    <source>
        <dbReference type="PROSITE" id="PS50883"/>
    </source>
</evidence>
<feature type="transmembrane region" description="Helical" evidence="5">
    <location>
        <begin position="12"/>
        <end position="29"/>
    </location>
</feature>
<gene>
    <name evidence="8" type="ORF">BZJ21_11190</name>
</gene>
<evidence type="ECO:0000256" key="5">
    <source>
        <dbReference type="SAM" id="Phobius"/>
    </source>
</evidence>
<dbReference type="InterPro" id="IPR029787">
    <property type="entry name" value="Nucleotide_cyclase"/>
</dbReference>
<comment type="caution">
    <text evidence="8">The sequence shown here is derived from an EMBL/GenBank/DDBJ whole genome shotgun (WGS) entry which is preliminary data.</text>
</comment>
<accession>A0ABX3KQU1</accession>
<dbReference type="InterPro" id="IPR043128">
    <property type="entry name" value="Rev_trsase/Diguanyl_cyclase"/>
</dbReference>
<dbReference type="CDD" id="cd01949">
    <property type="entry name" value="GGDEF"/>
    <property type="match status" value="1"/>
</dbReference>
<dbReference type="SMART" id="SM01079">
    <property type="entry name" value="CHASE"/>
    <property type="match status" value="1"/>
</dbReference>
<dbReference type="NCBIfam" id="TIGR00254">
    <property type="entry name" value="GGDEF"/>
    <property type="match status" value="1"/>
</dbReference>
<feature type="domain" description="EAL" evidence="6">
    <location>
        <begin position="502"/>
        <end position="759"/>
    </location>
</feature>
<dbReference type="Pfam" id="PF00563">
    <property type="entry name" value="EAL"/>
    <property type="match status" value="1"/>
</dbReference>
<dbReference type="SUPFAM" id="SSF141868">
    <property type="entry name" value="EAL domain-like"/>
    <property type="match status" value="1"/>
</dbReference>
<keyword evidence="3 5" id="KW-1133">Transmembrane helix</keyword>
<dbReference type="PROSITE" id="PS50887">
    <property type="entry name" value="GGDEF"/>
    <property type="match status" value="1"/>
</dbReference>
<dbReference type="InterPro" id="IPR000160">
    <property type="entry name" value="GGDEF_dom"/>
</dbReference>
<evidence type="ECO:0000313" key="9">
    <source>
        <dbReference type="Proteomes" id="UP000189431"/>
    </source>
</evidence>
<dbReference type="SUPFAM" id="SSF55073">
    <property type="entry name" value="Nucleotide cyclase"/>
    <property type="match status" value="1"/>
</dbReference>
<protein>
    <recommendedName>
        <fullName evidence="10">EAL domain-containing protein</fullName>
    </recommendedName>
</protein>
<dbReference type="Pfam" id="PF03924">
    <property type="entry name" value="CHASE"/>
    <property type="match status" value="1"/>
</dbReference>
<dbReference type="InterPro" id="IPR052155">
    <property type="entry name" value="Biofilm_reg_signaling"/>
</dbReference>
<keyword evidence="9" id="KW-1185">Reference proteome</keyword>
<organism evidence="8 9">
    <name type="scientific">Salinivibrio costicola subsp. alcaliphilus</name>
    <dbReference type="NCBI Taxonomy" id="272773"/>
    <lineage>
        <taxon>Bacteria</taxon>
        <taxon>Pseudomonadati</taxon>
        <taxon>Pseudomonadota</taxon>
        <taxon>Gammaproteobacteria</taxon>
        <taxon>Vibrionales</taxon>
        <taxon>Vibrionaceae</taxon>
        <taxon>Salinivibrio</taxon>
    </lineage>
</organism>
<dbReference type="EMBL" id="MUFR01000031">
    <property type="protein sequence ID" value="OOF33402.1"/>
    <property type="molecule type" value="Genomic_DNA"/>
</dbReference>
<dbReference type="InterPro" id="IPR042240">
    <property type="entry name" value="CHASE_sf"/>
</dbReference>
<evidence type="ECO:0000313" key="8">
    <source>
        <dbReference type="EMBL" id="OOF33402.1"/>
    </source>
</evidence>
<dbReference type="InterPro" id="IPR001633">
    <property type="entry name" value="EAL_dom"/>
</dbReference>